<evidence type="ECO:0000313" key="2">
    <source>
        <dbReference type="EMBL" id="KAL3790077.1"/>
    </source>
</evidence>
<sequence length="883" mass="96170">MPASRFPTPSSSSVGSSPLDNFDDLISSIVNTPLAADAAPPPVATSGLTLVAAAPAAPQSSTSAATASSSGGALRGFINGKVGLYFYDGPVANVICAGYLGGSNGSRMRFCCRPVAGGVGLKNMFCSPAHQPEKCALTAKTYYVPMTADSACAQYFITTDQLIRWEAEDLADQVHSSKDWIQIIEDLRAKHNWTPGAVSTPMKTPAPDASTPKPSPAFSFYDAEEEVDAAQPSAIKSIYKSSALRMLSTTGLETIKSILPLASLFSKEGEDEDTKPAAVSVQAQLTTVTSSVETILKIMPDGFQELDDRFKEAIRLVEEEMATMSAAHKSLFSSLFDGSDPATFLQSFKSVASFITSCDSRLTVASEDLAELRENTDSNASALASIGSEIGDVRTKVEATESKTVELVQAVIKRFSREVSALASKMSGGKLDGVHVGESNPQPDLQALHFAAYHHRGTNRYTVGRNLREYERLTKNGWNPEHTFKTESEAWDWLNAKKSGSLSVSLAPSQPSVTGSVDAVAFAELKAAFDHSVQTNVDLQAKLEAVDEALRELKCSIAGSSGVKVDEWEFQSEDEIVELLLAEGVNPDEILGIAVDASSFYAHTKSGYLDTASASTEVRTMRSAGITNAVAFRYVNSFREQNPGYFLGESKKQVNQGDRYPMLDSEKAWEGTSIISGGRRDLERVISETSKSVDKFIKQNTKPGKLQSLCLHLSLITSQWWTALLAHINHELKTVGHYGIPEKETYTLASNELWVMLDAFWGKRQLMEEFSTERDKVLYAARTIFTTMETHMVMKEFKDPDFGTHVLISSIFTRFLAEQTGANFSSGLDSSLTQLRESIKKVDVASDKKIVAITTRLDAMTELLKKICAKTEVKFNLKEHRNN</sequence>
<dbReference type="Proteomes" id="UP001530400">
    <property type="component" value="Unassembled WGS sequence"/>
</dbReference>
<dbReference type="EMBL" id="JALLPJ020000931">
    <property type="protein sequence ID" value="KAL3779496.1"/>
    <property type="molecule type" value="Genomic_DNA"/>
</dbReference>
<proteinExistence type="predicted"/>
<keyword evidence="3" id="KW-1185">Reference proteome</keyword>
<name>A0ABD3NX12_9STRA</name>
<evidence type="ECO:0000313" key="3">
    <source>
        <dbReference type="Proteomes" id="UP001530400"/>
    </source>
</evidence>
<comment type="caution">
    <text evidence="1">The sequence shown here is derived from an EMBL/GenBank/DDBJ whole genome shotgun (WGS) entry which is preliminary data.</text>
</comment>
<dbReference type="EMBL" id="JALLPJ020000511">
    <property type="protein sequence ID" value="KAL3790077.1"/>
    <property type="molecule type" value="Genomic_DNA"/>
</dbReference>
<dbReference type="AlphaFoldDB" id="A0ABD3NX12"/>
<organism evidence="1 3">
    <name type="scientific">Cyclotella atomus</name>
    <dbReference type="NCBI Taxonomy" id="382360"/>
    <lineage>
        <taxon>Eukaryota</taxon>
        <taxon>Sar</taxon>
        <taxon>Stramenopiles</taxon>
        <taxon>Ochrophyta</taxon>
        <taxon>Bacillariophyta</taxon>
        <taxon>Coscinodiscophyceae</taxon>
        <taxon>Thalassiosirophycidae</taxon>
        <taxon>Stephanodiscales</taxon>
        <taxon>Stephanodiscaceae</taxon>
        <taxon>Cyclotella</taxon>
    </lineage>
</organism>
<evidence type="ECO:0000313" key="1">
    <source>
        <dbReference type="EMBL" id="KAL3779496.1"/>
    </source>
</evidence>
<protein>
    <submittedName>
        <fullName evidence="1">Uncharacterized protein</fullName>
    </submittedName>
</protein>
<accession>A0ABD3NX12</accession>
<reference evidence="1 3" key="1">
    <citation type="submission" date="2024-10" db="EMBL/GenBank/DDBJ databases">
        <title>Updated reference genomes for cyclostephanoid diatoms.</title>
        <authorList>
            <person name="Roberts W.R."/>
            <person name="Alverson A.J."/>
        </authorList>
    </citation>
    <scope>NUCLEOTIDE SEQUENCE [LARGE SCALE GENOMIC DNA]</scope>
    <source>
        <strain evidence="1 3">AJA010-31</strain>
    </source>
</reference>
<gene>
    <name evidence="2" type="ORF">ACHAWO_004834</name>
    <name evidence="1" type="ORF">ACHAWO_012920</name>
</gene>